<dbReference type="CDD" id="cd04878">
    <property type="entry name" value="ACT_AHAS"/>
    <property type="match status" value="1"/>
</dbReference>
<dbReference type="PROSITE" id="PS51671">
    <property type="entry name" value="ACT"/>
    <property type="match status" value="1"/>
</dbReference>
<evidence type="ECO:0000256" key="8">
    <source>
        <dbReference type="RuleBase" id="RU368092"/>
    </source>
</evidence>
<dbReference type="GO" id="GO:0003984">
    <property type="term" value="F:acetolactate synthase activity"/>
    <property type="evidence" value="ECO:0007669"/>
    <property type="project" value="UniProtKB-UniRule"/>
</dbReference>
<comment type="catalytic activity">
    <reaction evidence="7 8">
        <text>2 pyruvate + H(+) = (2S)-2-acetolactate + CO2</text>
        <dbReference type="Rhea" id="RHEA:25249"/>
        <dbReference type="ChEBI" id="CHEBI:15361"/>
        <dbReference type="ChEBI" id="CHEBI:15378"/>
        <dbReference type="ChEBI" id="CHEBI:16526"/>
        <dbReference type="ChEBI" id="CHEBI:58476"/>
        <dbReference type="EC" id="2.2.1.6"/>
    </reaction>
</comment>
<dbReference type="SUPFAM" id="SSF55021">
    <property type="entry name" value="ACT-like"/>
    <property type="match status" value="2"/>
</dbReference>
<evidence type="ECO:0000313" key="10">
    <source>
        <dbReference type="EMBL" id="MRJ46298.1"/>
    </source>
</evidence>
<dbReference type="NCBIfam" id="TIGR00119">
    <property type="entry name" value="acolac_sm"/>
    <property type="match status" value="1"/>
</dbReference>
<dbReference type="PANTHER" id="PTHR30239">
    <property type="entry name" value="ACETOLACTATE SYNTHASE SMALL SUBUNIT"/>
    <property type="match status" value="1"/>
</dbReference>
<dbReference type="InterPro" id="IPR039557">
    <property type="entry name" value="AHAS_ACT"/>
</dbReference>
<dbReference type="FunFam" id="3.30.70.260:FF:000001">
    <property type="entry name" value="Acetolactate synthase, small subunit"/>
    <property type="match status" value="1"/>
</dbReference>
<dbReference type="InterPro" id="IPR027271">
    <property type="entry name" value="Acetolactate_synth/TF_NikR_C"/>
</dbReference>
<reference evidence="10 11" key="1">
    <citation type="submission" date="2019-11" db="EMBL/GenBank/DDBJ databases">
        <title>Characterisation of Fundicoccus ignavus gen. nov. sp. nov., a novel genus of the family Aerococcaceae from bulk tank milk.</title>
        <authorList>
            <person name="Siebert A."/>
            <person name="Huptas C."/>
            <person name="Wenning M."/>
            <person name="Scherer S."/>
            <person name="Doll E.V."/>
        </authorList>
    </citation>
    <scope>NUCLEOTIDE SEQUENCE [LARGE SCALE GENOMIC DNA]</scope>
    <source>
        <strain evidence="10 11">DSM 109652</strain>
    </source>
</reference>
<evidence type="ECO:0000256" key="3">
    <source>
        <dbReference type="ARBA" id="ARBA00006341"/>
    </source>
</evidence>
<comment type="subunit">
    <text evidence="4 8">Dimer of large and small chains.</text>
</comment>
<keyword evidence="5 8" id="KW-0028">Amino-acid biosynthesis</keyword>
<dbReference type="Gene3D" id="3.30.70.1150">
    <property type="entry name" value="ACT-like. Chain A, domain 2"/>
    <property type="match status" value="1"/>
</dbReference>
<comment type="similarity">
    <text evidence="3 8">Belongs to the acetolactate synthase small subunit family.</text>
</comment>
<dbReference type="InterPro" id="IPR002912">
    <property type="entry name" value="ACT_dom"/>
</dbReference>
<dbReference type="InterPro" id="IPR045865">
    <property type="entry name" value="ACT-like_dom_sf"/>
</dbReference>
<comment type="pathway">
    <text evidence="2 8">Amino-acid biosynthesis; L-valine biosynthesis; L-valine from pyruvate: step 1/4.</text>
</comment>
<evidence type="ECO:0000256" key="2">
    <source>
        <dbReference type="ARBA" id="ARBA00005025"/>
    </source>
</evidence>
<evidence type="ECO:0000256" key="5">
    <source>
        <dbReference type="ARBA" id="ARBA00022605"/>
    </source>
</evidence>
<comment type="caution">
    <text evidence="10">The sequence shown here is derived from an EMBL/GenBank/DDBJ whole genome shotgun (WGS) entry which is preliminary data.</text>
</comment>
<organism evidence="10 11">
    <name type="scientific">Fundicoccus ignavus</name>
    <dbReference type="NCBI Taxonomy" id="2664442"/>
    <lineage>
        <taxon>Bacteria</taxon>
        <taxon>Bacillati</taxon>
        <taxon>Bacillota</taxon>
        <taxon>Bacilli</taxon>
        <taxon>Lactobacillales</taxon>
        <taxon>Aerococcaceae</taxon>
        <taxon>Fundicoccus</taxon>
    </lineage>
</organism>
<evidence type="ECO:0000313" key="11">
    <source>
        <dbReference type="Proteomes" id="UP000440066"/>
    </source>
</evidence>
<dbReference type="NCBIfam" id="NF008864">
    <property type="entry name" value="PRK11895.1"/>
    <property type="match status" value="1"/>
</dbReference>
<dbReference type="Pfam" id="PF10369">
    <property type="entry name" value="ALS_ss_C"/>
    <property type="match status" value="1"/>
</dbReference>
<dbReference type="InterPro" id="IPR019455">
    <property type="entry name" value="Acetolactate_synth_ssu_C"/>
</dbReference>
<evidence type="ECO:0000256" key="4">
    <source>
        <dbReference type="ARBA" id="ARBA00011744"/>
    </source>
</evidence>
<dbReference type="Gene3D" id="3.30.70.260">
    <property type="match status" value="1"/>
</dbReference>
<sequence length="162" mass="17796">MRHIITATVEDASGVLNRITGLLARRSFNIESITVGKTTKEGISKMTFVVDLDSANSAEQLIKQLNKQIHVLKVNDITHQDIVARELALIKVKTSKSSRAEIQSLIEPFRTRILDVARNSITIEVTGGLSKVDALINLVKPFGIIEVSRTGLTAFVRDTSSK</sequence>
<evidence type="ECO:0000256" key="7">
    <source>
        <dbReference type="ARBA" id="ARBA00048670"/>
    </source>
</evidence>
<dbReference type="AlphaFoldDB" id="A0A844BWI8"/>
<dbReference type="Proteomes" id="UP000440066">
    <property type="component" value="Unassembled WGS sequence"/>
</dbReference>
<dbReference type="Pfam" id="PF22629">
    <property type="entry name" value="ACT_AHAS_ss"/>
    <property type="match status" value="1"/>
</dbReference>
<protein>
    <recommendedName>
        <fullName evidence="8">Acetolactate synthase small subunit</fullName>
        <shortName evidence="8">AHAS</shortName>
        <shortName evidence="8">ALS</shortName>
        <ecNumber evidence="8">2.2.1.6</ecNumber>
    </recommendedName>
    <alternativeName>
        <fullName evidence="8">Acetohydroxy-acid synthase small subunit</fullName>
    </alternativeName>
</protein>
<evidence type="ECO:0000256" key="1">
    <source>
        <dbReference type="ARBA" id="ARBA00004974"/>
    </source>
</evidence>
<evidence type="ECO:0000259" key="9">
    <source>
        <dbReference type="PROSITE" id="PS51671"/>
    </source>
</evidence>
<dbReference type="EMBL" id="WJQT01000001">
    <property type="protein sequence ID" value="MRJ46298.1"/>
    <property type="molecule type" value="Genomic_DNA"/>
</dbReference>
<dbReference type="InterPro" id="IPR054480">
    <property type="entry name" value="AHAS_small-like_ACT"/>
</dbReference>
<dbReference type="GO" id="GO:0005829">
    <property type="term" value="C:cytosol"/>
    <property type="evidence" value="ECO:0007669"/>
    <property type="project" value="TreeGrafter"/>
</dbReference>
<evidence type="ECO:0000256" key="6">
    <source>
        <dbReference type="ARBA" id="ARBA00023304"/>
    </source>
</evidence>
<dbReference type="PANTHER" id="PTHR30239:SF0">
    <property type="entry name" value="ACETOLACTATE SYNTHASE SMALL SUBUNIT 1, CHLOROPLASTIC"/>
    <property type="match status" value="1"/>
</dbReference>
<keyword evidence="8 10" id="KW-0808">Transferase</keyword>
<dbReference type="UniPathway" id="UPA00049">
    <property type="reaction ID" value="UER00059"/>
</dbReference>
<proteinExistence type="inferred from homology"/>
<dbReference type="GO" id="GO:1990610">
    <property type="term" value="F:acetolactate synthase regulator activity"/>
    <property type="evidence" value="ECO:0007669"/>
    <property type="project" value="UniProtKB-UniRule"/>
</dbReference>
<accession>A0A844BWI8</accession>
<dbReference type="RefSeq" id="WP_153831390.1">
    <property type="nucleotide sequence ID" value="NZ_WJQT01000001.1"/>
</dbReference>
<keyword evidence="6 8" id="KW-0100">Branched-chain amino acid biosynthesis</keyword>
<comment type="pathway">
    <text evidence="1 8">Amino-acid biosynthesis; L-isoleucine biosynthesis; L-isoleucine from 2-oxobutanoate: step 1/4.</text>
</comment>
<dbReference type="InterPro" id="IPR004789">
    <property type="entry name" value="Acetalactate_synth_ssu"/>
</dbReference>
<feature type="domain" description="ACT" evidence="9">
    <location>
        <begin position="4"/>
        <end position="79"/>
    </location>
</feature>
<comment type="function">
    <text evidence="8">Catalyzes the conversion of 2 pyruvate molecules into acetolactate in the first common step of the biosynthetic pathway of the branched-amino acids such as leucine, isoleucine, and valine.</text>
</comment>
<name>A0A844BWI8_9LACT</name>
<dbReference type="GO" id="GO:0009099">
    <property type="term" value="P:L-valine biosynthetic process"/>
    <property type="evidence" value="ECO:0007669"/>
    <property type="project" value="UniProtKB-UniRule"/>
</dbReference>
<gene>
    <name evidence="10" type="primary">ilvN</name>
    <name evidence="10" type="ORF">GF867_01745</name>
</gene>
<dbReference type="UniPathway" id="UPA00047">
    <property type="reaction ID" value="UER00055"/>
</dbReference>
<dbReference type="GO" id="GO:0009097">
    <property type="term" value="P:isoleucine biosynthetic process"/>
    <property type="evidence" value="ECO:0007669"/>
    <property type="project" value="UniProtKB-UniRule"/>
</dbReference>
<dbReference type="EC" id="2.2.1.6" evidence="8"/>
<dbReference type="FunFam" id="3.30.70.1150:FF:000001">
    <property type="entry name" value="Acetolactate synthase small subunit"/>
    <property type="match status" value="1"/>
</dbReference>